<dbReference type="RefSeq" id="WP_069094634.1">
    <property type="nucleotide sequence ID" value="NZ_MASI01000002.1"/>
</dbReference>
<feature type="domain" description="VOC" evidence="1">
    <location>
        <begin position="8"/>
        <end position="137"/>
    </location>
</feature>
<evidence type="ECO:0000313" key="3">
    <source>
        <dbReference type="Proteomes" id="UP000095087"/>
    </source>
</evidence>
<dbReference type="InterPro" id="IPR029068">
    <property type="entry name" value="Glyas_Bleomycin-R_OHBP_Dase"/>
</dbReference>
<dbReference type="STRING" id="1177755.A7A08_01327"/>
<dbReference type="EMBL" id="MASI01000002">
    <property type="protein sequence ID" value="ODA68156.1"/>
    <property type="molecule type" value="Genomic_DNA"/>
</dbReference>
<sequence length="141" mass="15747">MREQPKLPPLYPQICVLGGLDAIAFYEIAFGAECLVKLLDEDNTRVRYARMEIYGGEVAIHDEVPECNGAVFSPEDWPTSVALTITLPNVDDVNAAVERAVVSGAEVVFDVQDLREWCVRYGRVRDPFGHVWAFQAFLPCS</sequence>
<dbReference type="Proteomes" id="UP000095087">
    <property type="component" value="Unassembled WGS sequence"/>
</dbReference>
<dbReference type="PANTHER" id="PTHR34109">
    <property type="entry name" value="BNAUNNG04460D PROTEIN-RELATED"/>
    <property type="match status" value="1"/>
</dbReference>
<reference evidence="2 3" key="1">
    <citation type="submission" date="2016-07" db="EMBL/GenBank/DDBJ databases">
        <title>Draft genome sequence of Methyloligella halotolerans C2T (VKM B-2706T=CCUG 61687T=DSM 25045T), a halotolerant polyhydroxybutyrate accumulating methylotroph.</title>
        <authorList>
            <person name="Vasilenko O.V."/>
            <person name="Doronina N.V."/>
            <person name="Poroshina M.N."/>
            <person name="Tarlachkov S.V."/>
            <person name="Trotsenko Y.A."/>
        </authorList>
    </citation>
    <scope>NUCLEOTIDE SEQUENCE [LARGE SCALE GENOMIC DNA]</scope>
    <source>
        <strain evidence="2 3">VKM B-2706</strain>
    </source>
</reference>
<keyword evidence="3" id="KW-1185">Reference proteome</keyword>
<organism evidence="2 3">
    <name type="scientific">Methyloligella halotolerans</name>
    <dbReference type="NCBI Taxonomy" id="1177755"/>
    <lineage>
        <taxon>Bacteria</taxon>
        <taxon>Pseudomonadati</taxon>
        <taxon>Pseudomonadota</taxon>
        <taxon>Alphaproteobacteria</taxon>
        <taxon>Hyphomicrobiales</taxon>
        <taxon>Hyphomicrobiaceae</taxon>
        <taxon>Methyloligella</taxon>
    </lineage>
</organism>
<dbReference type="Pfam" id="PF00903">
    <property type="entry name" value="Glyoxalase"/>
    <property type="match status" value="1"/>
</dbReference>
<accession>A0A1E2S0Y5</accession>
<dbReference type="PANTHER" id="PTHR34109:SF1">
    <property type="entry name" value="VOC DOMAIN-CONTAINING PROTEIN"/>
    <property type="match status" value="1"/>
</dbReference>
<dbReference type="InterPro" id="IPR004360">
    <property type="entry name" value="Glyas_Fos-R_dOase_dom"/>
</dbReference>
<evidence type="ECO:0000259" key="1">
    <source>
        <dbReference type="PROSITE" id="PS51819"/>
    </source>
</evidence>
<evidence type="ECO:0000313" key="2">
    <source>
        <dbReference type="EMBL" id="ODA68156.1"/>
    </source>
</evidence>
<proteinExistence type="predicted"/>
<name>A0A1E2S0Y5_9HYPH</name>
<dbReference type="SUPFAM" id="SSF54593">
    <property type="entry name" value="Glyoxalase/Bleomycin resistance protein/Dihydroxybiphenyl dioxygenase"/>
    <property type="match status" value="1"/>
</dbReference>
<dbReference type="PROSITE" id="PS51819">
    <property type="entry name" value="VOC"/>
    <property type="match status" value="1"/>
</dbReference>
<gene>
    <name evidence="2" type="ORF">A7A08_01327</name>
</gene>
<protein>
    <submittedName>
        <fullName evidence="2">Glyoxalase-like domain protein</fullName>
    </submittedName>
</protein>
<dbReference type="AlphaFoldDB" id="A0A1E2S0Y5"/>
<dbReference type="Gene3D" id="3.10.180.10">
    <property type="entry name" value="2,3-Dihydroxybiphenyl 1,2-Dioxygenase, domain 1"/>
    <property type="match status" value="1"/>
</dbReference>
<comment type="caution">
    <text evidence="2">The sequence shown here is derived from an EMBL/GenBank/DDBJ whole genome shotgun (WGS) entry which is preliminary data.</text>
</comment>
<dbReference type="OrthoDB" id="9806868at2"/>
<dbReference type="InterPro" id="IPR037523">
    <property type="entry name" value="VOC_core"/>
</dbReference>